<protein>
    <submittedName>
        <fullName evidence="1">Uncharacterized protein</fullName>
    </submittedName>
</protein>
<sequence length="68" mass="7675">MTRHRLHLAWGRAKEQSRCDWSSVCFRRRPGAKKNNEKITAGDGFNLTFAFGRDAPLSHRRAPPAPAA</sequence>
<keyword evidence="2" id="KW-1185">Reference proteome</keyword>
<dbReference type="EMBL" id="BGZK01000885">
    <property type="protein sequence ID" value="GBP64028.1"/>
    <property type="molecule type" value="Genomic_DNA"/>
</dbReference>
<organism evidence="1 2">
    <name type="scientific">Eumeta variegata</name>
    <name type="common">Bagworm moth</name>
    <name type="synonym">Eumeta japonica</name>
    <dbReference type="NCBI Taxonomy" id="151549"/>
    <lineage>
        <taxon>Eukaryota</taxon>
        <taxon>Metazoa</taxon>
        <taxon>Ecdysozoa</taxon>
        <taxon>Arthropoda</taxon>
        <taxon>Hexapoda</taxon>
        <taxon>Insecta</taxon>
        <taxon>Pterygota</taxon>
        <taxon>Neoptera</taxon>
        <taxon>Endopterygota</taxon>
        <taxon>Lepidoptera</taxon>
        <taxon>Glossata</taxon>
        <taxon>Ditrysia</taxon>
        <taxon>Tineoidea</taxon>
        <taxon>Psychidae</taxon>
        <taxon>Oiketicinae</taxon>
        <taxon>Eumeta</taxon>
    </lineage>
</organism>
<dbReference type="Proteomes" id="UP000299102">
    <property type="component" value="Unassembled WGS sequence"/>
</dbReference>
<gene>
    <name evidence="1" type="ORF">EVAR_43044_1</name>
</gene>
<evidence type="ECO:0000313" key="1">
    <source>
        <dbReference type="EMBL" id="GBP64028.1"/>
    </source>
</evidence>
<name>A0A4C1XKQ8_EUMVA</name>
<comment type="caution">
    <text evidence="1">The sequence shown here is derived from an EMBL/GenBank/DDBJ whole genome shotgun (WGS) entry which is preliminary data.</text>
</comment>
<proteinExistence type="predicted"/>
<dbReference type="AlphaFoldDB" id="A0A4C1XKQ8"/>
<evidence type="ECO:0000313" key="2">
    <source>
        <dbReference type="Proteomes" id="UP000299102"/>
    </source>
</evidence>
<accession>A0A4C1XKQ8</accession>
<reference evidence="1 2" key="1">
    <citation type="journal article" date="2019" name="Commun. Biol.">
        <title>The bagworm genome reveals a unique fibroin gene that provides high tensile strength.</title>
        <authorList>
            <person name="Kono N."/>
            <person name="Nakamura H."/>
            <person name="Ohtoshi R."/>
            <person name="Tomita M."/>
            <person name="Numata K."/>
            <person name="Arakawa K."/>
        </authorList>
    </citation>
    <scope>NUCLEOTIDE SEQUENCE [LARGE SCALE GENOMIC DNA]</scope>
</reference>